<dbReference type="GO" id="GO:0015344">
    <property type="term" value="F:siderophore uptake transmembrane transporter activity"/>
    <property type="evidence" value="ECO:0007669"/>
    <property type="project" value="TreeGrafter"/>
</dbReference>
<dbReference type="Gene3D" id="2.170.130.10">
    <property type="entry name" value="TonB-dependent receptor, plug domain"/>
    <property type="match status" value="1"/>
</dbReference>
<keyword evidence="20" id="KW-1185">Reference proteome</keyword>
<comment type="similarity">
    <text evidence="2 14 15">Belongs to the TonB-dependent receptor family.</text>
</comment>
<keyword evidence="11 14" id="KW-0472">Membrane</keyword>
<keyword evidence="4 14" id="KW-1134">Transmembrane beta strand</keyword>
<keyword evidence="13 14" id="KW-0998">Cell outer membrane</keyword>
<protein>
    <submittedName>
        <fullName evidence="19">TonB-dependent receptor</fullName>
    </submittedName>
</protein>
<keyword evidence="3 14" id="KW-0813">Transport</keyword>
<evidence type="ECO:0000256" key="10">
    <source>
        <dbReference type="ARBA" id="ARBA00023077"/>
    </source>
</evidence>
<dbReference type="AlphaFoldDB" id="A0A1Y0EJ77"/>
<keyword evidence="12 19" id="KW-0675">Receptor</keyword>
<evidence type="ECO:0000256" key="6">
    <source>
        <dbReference type="ARBA" id="ARBA00022692"/>
    </source>
</evidence>
<evidence type="ECO:0000259" key="17">
    <source>
        <dbReference type="Pfam" id="PF00593"/>
    </source>
</evidence>
<feature type="chain" id="PRO_5013163590" evidence="16">
    <location>
        <begin position="26"/>
        <end position="676"/>
    </location>
</feature>
<evidence type="ECO:0000256" key="11">
    <source>
        <dbReference type="ARBA" id="ARBA00023136"/>
    </source>
</evidence>
<evidence type="ECO:0000313" key="19">
    <source>
        <dbReference type="EMBL" id="ARU03419.1"/>
    </source>
</evidence>
<keyword evidence="10 15" id="KW-0798">TonB box</keyword>
<comment type="subcellular location">
    <subcellularLocation>
        <location evidence="1 14">Cell outer membrane</location>
        <topology evidence="1 14">Multi-pass membrane protein</topology>
    </subcellularLocation>
</comment>
<dbReference type="Pfam" id="PF00593">
    <property type="entry name" value="TonB_dep_Rec_b-barrel"/>
    <property type="match status" value="1"/>
</dbReference>
<keyword evidence="7 16" id="KW-0732">Signal</keyword>
<sequence length="676" mass="74198">MLRIPQWVGPVSCWVLALVSLPALAADESVALPGVTVKGQALEGANQPFSVSTLQAEDVREQGVQEVEALWTKVPGMHVSNYQINGVANSVVLRGFSGGGHGGDIAATLDGIPLNEAMSHADGYFDLNVVVPLELEQAAVHRGPTSVLQGNYNRAGLVELRTRRSGSYKDLSFTAGSHGLVDGQFALGQTLASGDQINLAAQHVRGDGARPDDDFSRSTLSGYWNHRINSRFDIALSGRWHEAKGDSPGYLTEAQWRVDPQGQDPHVVDDGSRKHFKTLRLDAHHDLGGDTHLLGFAYGTRQDFTRWFTRPRGGGWMQREESYDRSVFGLGTNLSGKATLAGGALDWMLGAERVRESTDYGYWDGLVARQHTAPALNDRRTRLTNTAAYGQTSWQATDWLQATAGLRWDHFSGQCRLLGPEAGDDPCERMQNKRHLSPKLGVLAQVNPALAVRANWSEGFALPSDFAKYALGARDLEANVFRQTELGLRWKPSAQWLVDAALYRITSSQEIRNTAPGEYENFGNTVRKGAELQLHWTPHRDWHVAWAYGRARSRVTQSADPALVGHPVSGVPSFTSTWHARWRATPELTVQAMLRHVGRSPLNADNTQWAGSTHWADLGLQYRLPARMGASDMSLSLWVRNVGNTRYASTTTLIGGQRLVAPGMPRTLQLGLQVSL</sequence>
<reference evidence="19 20" key="1">
    <citation type="submission" date="2017-05" db="EMBL/GenBank/DDBJ databases">
        <authorList>
            <person name="Song R."/>
            <person name="Chenine A.L."/>
            <person name="Ruprecht R.M."/>
        </authorList>
    </citation>
    <scope>NUCLEOTIDE SEQUENCE [LARGE SCALE GENOMIC DNA]</scope>
    <source>
        <strain evidence="19 20">DSM 26136</strain>
    </source>
</reference>
<evidence type="ECO:0000256" key="12">
    <source>
        <dbReference type="ARBA" id="ARBA00023170"/>
    </source>
</evidence>
<organism evidence="19 20">
    <name type="scientific">Comamonas serinivorans</name>
    <dbReference type="NCBI Taxonomy" id="1082851"/>
    <lineage>
        <taxon>Bacteria</taxon>
        <taxon>Pseudomonadati</taxon>
        <taxon>Pseudomonadota</taxon>
        <taxon>Betaproteobacteria</taxon>
        <taxon>Burkholderiales</taxon>
        <taxon>Comamonadaceae</taxon>
        <taxon>Comamonas</taxon>
    </lineage>
</organism>
<keyword evidence="5" id="KW-0410">Iron transport</keyword>
<evidence type="ECO:0000256" key="16">
    <source>
        <dbReference type="SAM" id="SignalP"/>
    </source>
</evidence>
<feature type="domain" description="TonB-dependent receptor-like beta-barrel" evidence="17">
    <location>
        <begin position="209"/>
        <end position="642"/>
    </location>
</feature>
<evidence type="ECO:0000256" key="1">
    <source>
        <dbReference type="ARBA" id="ARBA00004571"/>
    </source>
</evidence>
<dbReference type="InterPro" id="IPR037066">
    <property type="entry name" value="Plug_dom_sf"/>
</dbReference>
<dbReference type="PROSITE" id="PS52016">
    <property type="entry name" value="TONB_DEPENDENT_REC_3"/>
    <property type="match status" value="1"/>
</dbReference>
<evidence type="ECO:0000313" key="20">
    <source>
        <dbReference type="Proteomes" id="UP000196138"/>
    </source>
</evidence>
<evidence type="ECO:0000256" key="8">
    <source>
        <dbReference type="ARBA" id="ARBA00023004"/>
    </source>
</evidence>
<dbReference type="OrthoDB" id="99480at2"/>
<dbReference type="SUPFAM" id="SSF56935">
    <property type="entry name" value="Porins"/>
    <property type="match status" value="1"/>
</dbReference>
<dbReference type="InterPro" id="IPR036942">
    <property type="entry name" value="Beta-barrel_TonB_sf"/>
</dbReference>
<dbReference type="EMBL" id="CP021455">
    <property type="protein sequence ID" value="ARU03419.1"/>
    <property type="molecule type" value="Genomic_DNA"/>
</dbReference>
<evidence type="ECO:0000256" key="5">
    <source>
        <dbReference type="ARBA" id="ARBA00022496"/>
    </source>
</evidence>
<accession>A0A1Y0EJ77</accession>
<name>A0A1Y0EJ77_9BURK</name>
<keyword evidence="8" id="KW-0408">Iron</keyword>
<dbReference type="Gene3D" id="2.40.170.20">
    <property type="entry name" value="TonB-dependent receptor, beta-barrel domain"/>
    <property type="match status" value="1"/>
</dbReference>
<dbReference type="InterPro" id="IPR039426">
    <property type="entry name" value="TonB-dep_rcpt-like"/>
</dbReference>
<dbReference type="GO" id="GO:0009279">
    <property type="term" value="C:cell outer membrane"/>
    <property type="evidence" value="ECO:0007669"/>
    <property type="project" value="UniProtKB-SubCell"/>
</dbReference>
<feature type="domain" description="TonB-dependent receptor plug" evidence="18">
    <location>
        <begin position="46"/>
        <end position="155"/>
    </location>
</feature>
<dbReference type="KEGG" id="cser:CCO03_00845"/>
<keyword evidence="9" id="KW-0406">Ion transport</keyword>
<dbReference type="Proteomes" id="UP000196138">
    <property type="component" value="Chromosome"/>
</dbReference>
<gene>
    <name evidence="19" type="ORF">CCO03_00845</name>
</gene>
<evidence type="ECO:0000256" key="4">
    <source>
        <dbReference type="ARBA" id="ARBA00022452"/>
    </source>
</evidence>
<evidence type="ECO:0000256" key="14">
    <source>
        <dbReference type="PROSITE-ProRule" id="PRU01360"/>
    </source>
</evidence>
<dbReference type="PANTHER" id="PTHR32552:SF68">
    <property type="entry name" value="FERRICHROME OUTER MEMBRANE TRANSPORTER_PHAGE RECEPTOR"/>
    <property type="match status" value="1"/>
</dbReference>
<dbReference type="InterPro" id="IPR000531">
    <property type="entry name" value="Beta-barrel_TonB"/>
</dbReference>
<proteinExistence type="inferred from homology"/>
<evidence type="ECO:0000256" key="3">
    <source>
        <dbReference type="ARBA" id="ARBA00022448"/>
    </source>
</evidence>
<feature type="signal peptide" evidence="16">
    <location>
        <begin position="1"/>
        <end position="25"/>
    </location>
</feature>
<dbReference type="RefSeq" id="WP_087275959.1">
    <property type="nucleotide sequence ID" value="NZ_CP021455.1"/>
</dbReference>
<evidence type="ECO:0000259" key="18">
    <source>
        <dbReference type="Pfam" id="PF07715"/>
    </source>
</evidence>
<evidence type="ECO:0000256" key="15">
    <source>
        <dbReference type="RuleBase" id="RU003357"/>
    </source>
</evidence>
<evidence type="ECO:0000256" key="9">
    <source>
        <dbReference type="ARBA" id="ARBA00023065"/>
    </source>
</evidence>
<dbReference type="Pfam" id="PF07715">
    <property type="entry name" value="Plug"/>
    <property type="match status" value="1"/>
</dbReference>
<keyword evidence="6 14" id="KW-0812">Transmembrane</keyword>
<dbReference type="PANTHER" id="PTHR32552">
    <property type="entry name" value="FERRICHROME IRON RECEPTOR-RELATED"/>
    <property type="match status" value="1"/>
</dbReference>
<evidence type="ECO:0000256" key="7">
    <source>
        <dbReference type="ARBA" id="ARBA00022729"/>
    </source>
</evidence>
<evidence type="ECO:0000256" key="13">
    <source>
        <dbReference type="ARBA" id="ARBA00023237"/>
    </source>
</evidence>
<dbReference type="InterPro" id="IPR012910">
    <property type="entry name" value="Plug_dom"/>
</dbReference>
<evidence type="ECO:0000256" key="2">
    <source>
        <dbReference type="ARBA" id="ARBA00009810"/>
    </source>
</evidence>